<gene>
    <name evidence="2" type="ORF">FMM06_10765</name>
</gene>
<dbReference type="Gene3D" id="3.90.1170.50">
    <property type="entry name" value="Aldehyde oxidase/xanthine dehydrogenase, a/b hammerhead"/>
    <property type="match status" value="1"/>
</dbReference>
<dbReference type="GO" id="GO:0016491">
    <property type="term" value="F:oxidoreductase activity"/>
    <property type="evidence" value="ECO:0007669"/>
    <property type="project" value="InterPro"/>
</dbReference>
<sequence>MIGGGIGVGLVVGYAAWPRDRALNWATADGETLLNGWVKVGADGRVTVAVPQAEMGQGVFTSLPQILADELGADWATVGVEPAPLHPIYANKGMALDAVEAMPAALRGVGGWAMGALIERFDMQMTGGSTSVRGFHDTVRLAGAAARELLCRAAARDWGVDWTECEAKGGFVTYKANRARFAELAAKASAESAPSPTLRPVASRTLAGRSVPRLDIPSKVDGSARFGADVRLPGMKYASVRSGPAGDPALVSATAPAGVRLVKGPTWVAAVADTFWGAKTGLDKVTATFAKRARPAGPWIEPALRAAIAKPGEVVGGDAVEFGAGTLTADYSVPFAAHACMEPMTATARVGDGRAEVWTPTQSITLTAWAVAKALGIDEGAVTVHPTLLGGGFGRKAEADVAVQAALIARATNAPVQLIWTREEDFAQDRFRPAAAARMQGRVKVGRIDAWGSRVAIDCTGASFMRRNLPAMGGDGKAGASAVDGTQGLPYAVPSFVAEHAYVDTAVPLGFWRSVGHSFSGFFVESFVDELAHAANADPGAFRLAMLGDSPRHAAVIRAVLDASGPVGQVEPGVGRGLAVVESFGSVCAQVAEVEVTGTTIKVTRVWAAIDCGAVVNPDIVRAQIEGGIIYGLSAAMSGAISFKDGAVEQRNFDAYPLPGLASTPEIEVLFVPSAGPLGGVGEPGTPPIAPAVGNAIFAATGKRLRDLPFALA</sequence>
<feature type="domain" description="Aldehyde oxidase/xanthine dehydrogenase a/b hammerhead" evidence="1">
    <location>
        <begin position="221"/>
        <end position="293"/>
    </location>
</feature>
<dbReference type="InterPro" id="IPR008274">
    <property type="entry name" value="AldOxase/xan_DH_MoCoBD1"/>
</dbReference>
<evidence type="ECO:0000259" key="1">
    <source>
        <dbReference type="SMART" id="SM01008"/>
    </source>
</evidence>
<comment type="caution">
    <text evidence="2">The sequence shown here is derived from an EMBL/GenBank/DDBJ whole genome shotgun (WGS) entry which is preliminary data.</text>
</comment>
<dbReference type="InterPro" id="IPR037165">
    <property type="entry name" value="AldOxase/xan_DH_Mopterin-bd_sf"/>
</dbReference>
<proteinExistence type="predicted"/>
<name>A0A552UAN7_9SPHN</name>
<protein>
    <submittedName>
        <fullName evidence="2">Xanthine dehydrogenase family protein molybdopterin-binding subunit</fullName>
    </submittedName>
</protein>
<dbReference type="EMBL" id="VJWA01000002">
    <property type="protein sequence ID" value="TRW15276.1"/>
    <property type="molecule type" value="Genomic_DNA"/>
</dbReference>
<dbReference type="SMART" id="SM01008">
    <property type="entry name" value="Ald_Xan_dh_C"/>
    <property type="match status" value="1"/>
</dbReference>
<dbReference type="Pfam" id="PF20256">
    <property type="entry name" value="MoCoBD_2"/>
    <property type="match status" value="2"/>
</dbReference>
<organism evidence="2 3">
    <name type="scientific">Glacieibacterium frigidum</name>
    <dbReference type="NCBI Taxonomy" id="2593303"/>
    <lineage>
        <taxon>Bacteria</taxon>
        <taxon>Pseudomonadati</taxon>
        <taxon>Pseudomonadota</taxon>
        <taxon>Alphaproteobacteria</taxon>
        <taxon>Sphingomonadales</taxon>
        <taxon>Sphingosinicellaceae</taxon>
        <taxon>Glacieibacterium</taxon>
    </lineage>
</organism>
<dbReference type="AlphaFoldDB" id="A0A552UAN7"/>
<dbReference type="Pfam" id="PF02738">
    <property type="entry name" value="MoCoBD_1"/>
    <property type="match status" value="1"/>
</dbReference>
<dbReference type="PANTHER" id="PTHR47495">
    <property type="entry name" value="ALDEHYDE DEHYDROGENASE"/>
    <property type="match status" value="1"/>
</dbReference>
<evidence type="ECO:0000313" key="2">
    <source>
        <dbReference type="EMBL" id="TRW15276.1"/>
    </source>
</evidence>
<dbReference type="PIRSF" id="PIRSF036389">
    <property type="entry name" value="IOR_B"/>
    <property type="match status" value="1"/>
</dbReference>
<dbReference type="Proteomes" id="UP000317894">
    <property type="component" value="Unassembled WGS sequence"/>
</dbReference>
<dbReference type="InterPro" id="IPR012368">
    <property type="entry name" value="OxRdtase_Mopterin-bd_su_IorB"/>
</dbReference>
<accession>A0A552UAN7</accession>
<dbReference type="PANTHER" id="PTHR47495:SF2">
    <property type="entry name" value="ALDEHYDE DEHYDROGENASE"/>
    <property type="match status" value="1"/>
</dbReference>
<dbReference type="OrthoDB" id="9767994at2"/>
<dbReference type="Gene3D" id="3.30.365.10">
    <property type="entry name" value="Aldehyde oxidase/xanthine dehydrogenase, molybdopterin binding domain"/>
    <property type="match status" value="4"/>
</dbReference>
<dbReference type="SUPFAM" id="SSF56003">
    <property type="entry name" value="Molybdenum cofactor-binding domain"/>
    <property type="match status" value="2"/>
</dbReference>
<evidence type="ECO:0000313" key="3">
    <source>
        <dbReference type="Proteomes" id="UP000317894"/>
    </source>
</evidence>
<reference evidence="2 3" key="1">
    <citation type="submission" date="2019-07" db="EMBL/GenBank/DDBJ databases">
        <title>Novel species isolated from glacier.</title>
        <authorList>
            <person name="Liu Q."/>
            <person name="Xin Y.-H."/>
        </authorList>
    </citation>
    <scope>NUCLEOTIDE SEQUENCE [LARGE SCALE GENOMIC DNA]</scope>
    <source>
        <strain evidence="2 3">LB1R16</strain>
    </source>
</reference>
<dbReference type="InterPro" id="IPR000674">
    <property type="entry name" value="Ald_Oxase/Xan_DH_a/b"/>
</dbReference>
<keyword evidence="3" id="KW-1185">Reference proteome</keyword>
<dbReference type="InterPro" id="IPR052516">
    <property type="entry name" value="N-heterocyclic_Hydroxylase"/>
</dbReference>
<dbReference type="InterPro" id="IPR046867">
    <property type="entry name" value="AldOxase/xan_DH_MoCoBD2"/>
</dbReference>